<dbReference type="OrthoDB" id="423921at2"/>
<reference evidence="2 3" key="1">
    <citation type="submission" date="2018-12" db="EMBL/GenBank/DDBJ databases">
        <authorList>
            <person name="Sun L."/>
            <person name="Chen Z."/>
        </authorList>
    </citation>
    <scope>NUCLEOTIDE SEQUENCE [LARGE SCALE GENOMIC DNA]</scope>
    <source>
        <strain evidence="2 3">DSM 15890</strain>
    </source>
</reference>
<proteinExistence type="predicted"/>
<keyword evidence="2" id="KW-0808">Transferase</keyword>
<dbReference type="Pfam" id="PF00583">
    <property type="entry name" value="Acetyltransf_1"/>
    <property type="match status" value="1"/>
</dbReference>
<protein>
    <submittedName>
        <fullName evidence="2">GNAT family N-acetyltransferase</fullName>
    </submittedName>
</protein>
<dbReference type="RefSeq" id="WP_127194591.1">
    <property type="nucleotide sequence ID" value="NZ_RZNY01000032.1"/>
</dbReference>
<organism evidence="2 3">
    <name type="scientific">Paenibacillus anaericanus</name>
    <dbReference type="NCBI Taxonomy" id="170367"/>
    <lineage>
        <taxon>Bacteria</taxon>
        <taxon>Bacillati</taxon>
        <taxon>Bacillota</taxon>
        <taxon>Bacilli</taxon>
        <taxon>Bacillales</taxon>
        <taxon>Paenibacillaceae</taxon>
        <taxon>Paenibacillus</taxon>
    </lineage>
</organism>
<sequence>MDKPIPQFQIAAMEDSHGAEISTWRYDSPYDVYSWLPWEQMKALDVEFGNPVLRAEQYVSLLDANGVLSGFAQYFPLTDVTRLGIGMRPDLCGHGMGQSFVLTIVEEALRRTPHHVIDLEVLTWNTRAIRAYQKSGFTITDLYEKMTPGGISKPFYCMVYKGIPTLPETPTSE</sequence>
<dbReference type="Gene3D" id="3.40.630.30">
    <property type="match status" value="1"/>
</dbReference>
<name>A0A3S1DHJ8_9BACL</name>
<dbReference type="EMBL" id="RZNY01000032">
    <property type="protein sequence ID" value="RUT41322.1"/>
    <property type="molecule type" value="Genomic_DNA"/>
</dbReference>
<evidence type="ECO:0000259" key="1">
    <source>
        <dbReference type="PROSITE" id="PS51186"/>
    </source>
</evidence>
<dbReference type="GO" id="GO:0016747">
    <property type="term" value="F:acyltransferase activity, transferring groups other than amino-acyl groups"/>
    <property type="evidence" value="ECO:0007669"/>
    <property type="project" value="InterPro"/>
</dbReference>
<dbReference type="SUPFAM" id="SSF55729">
    <property type="entry name" value="Acyl-CoA N-acyltransferases (Nat)"/>
    <property type="match status" value="1"/>
</dbReference>
<comment type="caution">
    <text evidence="2">The sequence shown here is derived from an EMBL/GenBank/DDBJ whole genome shotgun (WGS) entry which is preliminary data.</text>
</comment>
<accession>A0A3S1DHJ8</accession>
<evidence type="ECO:0000313" key="2">
    <source>
        <dbReference type="EMBL" id="RUT41322.1"/>
    </source>
</evidence>
<dbReference type="InterPro" id="IPR000182">
    <property type="entry name" value="GNAT_dom"/>
</dbReference>
<dbReference type="InterPro" id="IPR016181">
    <property type="entry name" value="Acyl_CoA_acyltransferase"/>
</dbReference>
<feature type="domain" description="N-acetyltransferase" evidence="1">
    <location>
        <begin position="3"/>
        <end position="163"/>
    </location>
</feature>
<dbReference type="AlphaFoldDB" id="A0A3S1DHJ8"/>
<dbReference type="PROSITE" id="PS51186">
    <property type="entry name" value="GNAT"/>
    <property type="match status" value="1"/>
</dbReference>
<dbReference type="Proteomes" id="UP000279446">
    <property type="component" value="Unassembled WGS sequence"/>
</dbReference>
<gene>
    <name evidence="2" type="ORF">EJP82_24005</name>
</gene>
<evidence type="ECO:0000313" key="3">
    <source>
        <dbReference type="Proteomes" id="UP000279446"/>
    </source>
</evidence>
<keyword evidence="3" id="KW-1185">Reference proteome</keyword>